<dbReference type="WBParaSite" id="PgR097_g011_t05">
    <property type="protein sequence ID" value="PgR097_g011_t05"/>
    <property type="gene ID" value="PgR097_g011"/>
</dbReference>
<dbReference type="Proteomes" id="UP000887569">
    <property type="component" value="Unplaced"/>
</dbReference>
<accession>A0A915C8H9</accession>
<protein>
    <submittedName>
        <fullName evidence="2">SCP domain-containing protein</fullName>
    </submittedName>
</protein>
<dbReference type="AlphaFoldDB" id="A0A915C8H9"/>
<name>A0A915C8H9_PARUN</name>
<evidence type="ECO:0000313" key="2">
    <source>
        <dbReference type="WBParaSite" id="PgR097_g011_t05"/>
    </source>
</evidence>
<reference evidence="2" key="1">
    <citation type="submission" date="2022-11" db="UniProtKB">
        <authorList>
            <consortium name="WormBaseParasite"/>
        </authorList>
    </citation>
    <scope>IDENTIFICATION</scope>
</reference>
<keyword evidence="1" id="KW-1185">Reference proteome</keyword>
<sequence length="71" mass="8089">MIQPICSSEALKIERIVRGTEIITSNRMDSRAFAATDECLRYFPTTNFHDHINTTSLRKYLSSFTISQSSS</sequence>
<evidence type="ECO:0000313" key="1">
    <source>
        <dbReference type="Proteomes" id="UP000887569"/>
    </source>
</evidence>
<proteinExistence type="predicted"/>
<organism evidence="1 2">
    <name type="scientific">Parascaris univalens</name>
    <name type="common">Nematode worm</name>
    <dbReference type="NCBI Taxonomy" id="6257"/>
    <lineage>
        <taxon>Eukaryota</taxon>
        <taxon>Metazoa</taxon>
        <taxon>Ecdysozoa</taxon>
        <taxon>Nematoda</taxon>
        <taxon>Chromadorea</taxon>
        <taxon>Rhabditida</taxon>
        <taxon>Spirurina</taxon>
        <taxon>Ascaridomorpha</taxon>
        <taxon>Ascaridoidea</taxon>
        <taxon>Ascarididae</taxon>
        <taxon>Parascaris</taxon>
    </lineage>
</organism>